<evidence type="ECO:0008006" key="3">
    <source>
        <dbReference type="Google" id="ProtNLM"/>
    </source>
</evidence>
<keyword evidence="2" id="KW-1185">Reference proteome</keyword>
<gene>
    <name evidence="1" type="primary">AVEN_130061_1</name>
    <name evidence="1" type="ORF">TNCT_264641</name>
</gene>
<evidence type="ECO:0000313" key="1">
    <source>
        <dbReference type="EMBL" id="GFQ67856.1"/>
    </source>
</evidence>
<proteinExistence type="predicted"/>
<dbReference type="GO" id="GO:0003676">
    <property type="term" value="F:nucleic acid binding"/>
    <property type="evidence" value="ECO:0007669"/>
    <property type="project" value="InterPro"/>
</dbReference>
<accession>A0A8X6F2I8</accession>
<sequence>MGSYWFSKPAEENPSSFVSEEVDGYRLLGCSRNLAYLIHVTHGITINSEVFCLTLKKLKSAIQNKRRGLLSSGVVHLHDNAPSHCCKNTRGLAQIQMECVSKSSLRPGLGYF</sequence>
<protein>
    <recommendedName>
        <fullName evidence="3">Transposase</fullName>
    </recommendedName>
</protein>
<evidence type="ECO:0000313" key="2">
    <source>
        <dbReference type="Proteomes" id="UP000887116"/>
    </source>
</evidence>
<organism evidence="1 2">
    <name type="scientific">Trichonephila clavata</name>
    <name type="common">Joro spider</name>
    <name type="synonym">Nephila clavata</name>
    <dbReference type="NCBI Taxonomy" id="2740835"/>
    <lineage>
        <taxon>Eukaryota</taxon>
        <taxon>Metazoa</taxon>
        <taxon>Ecdysozoa</taxon>
        <taxon>Arthropoda</taxon>
        <taxon>Chelicerata</taxon>
        <taxon>Arachnida</taxon>
        <taxon>Araneae</taxon>
        <taxon>Araneomorphae</taxon>
        <taxon>Entelegynae</taxon>
        <taxon>Araneoidea</taxon>
        <taxon>Nephilidae</taxon>
        <taxon>Trichonephila</taxon>
    </lineage>
</organism>
<dbReference type="Gene3D" id="3.30.420.10">
    <property type="entry name" value="Ribonuclease H-like superfamily/Ribonuclease H"/>
    <property type="match status" value="1"/>
</dbReference>
<dbReference type="EMBL" id="BMAO01020505">
    <property type="protein sequence ID" value="GFQ67856.1"/>
    <property type="molecule type" value="Genomic_DNA"/>
</dbReference>
<dbReference type="InterPro" id="IPR036397">
    <property type="entry name" value="RNaseH_sf"/>
</dbReference>
<dbReference type="AlphaFoldDB" id="A0A8X6F2I8"/>
<dbReference type="Proteomes" id="UP000887116">
    <property type="component" value="Unassembled WGS sequence"/>
</dbReference>
<name>A0A8X6F2I8_TRICU</name>
<dbReference type="OrthoDB" id="616263at2759"/>
<reference evidence="1" key="1">
    <citation type="submission" date="2020-07" db="EMBL/GenBank/DDBJ databases">
        <title>Multicomponent nature underlies the extraordinary mechanical properties of spider dragline silk.</title>
        <authorList>
            <person name="Kono N."/>
            <person name="Nakamura H."/>
            <person name="Mori M."/>
            <person name="Yoshida Y."/>
            <person name="Ohtoshi R."/>
            <person name="Malay A.D."/>
            <person name="Moran D.A.P."/>
            <person name="Tomita M."/>
            <person name="Numata K."/>
            <person name="Arakawa K."/>
        </authorList>
    </citation>
    <scope>NUCLEOTIDE SEQUENCE</scope>
</reference>
<comment type="caution">
    <text evidence="1">The sequence shown here is derived from an EMBL/GenBank/DDBJ whole genome shotgun (WGS) entry which is preliminary data.</text>
</comment>